<dbReference type="EC" id="2.4.2.21" evidence="3 9"/>
<evidence type="ECO:0000256" key="7">
    <source>
        <dbReference type="ARBA" id="ARBA00022679"/>
    </source>
</evidence>
<reference evidence="10" key="1">
    <citation type="submission" date="2013-11" db="EMBL/GenBank/DDBJ databases">
        <authorList>
            <person name="GENOMES U."/>
        </authorList>
    </citation>
    <scope>NUCLEOTIDE SEQUENCE</scope>
    <source>
        <strain evidence="10">MVT06</strain>
    </source>
</reference>
<dbReference type="Gene3D" id="3.40.50.10210">
    <property type="match status" value="1"/>
</dbReference>
<keyword evidence="5" id="KW-0169">Cobalamin biosynthesis</keyword>
<dbReference type="InterPro" id="IPR023195">
    <property type="entry name" value="Nict_dMeBzImd_PRibTrfase_N"/>
</dbReference>
<evidence type="ECO:0000313" key="10">
    <source>
        <dbReference type="EMBL" id="CDP80069.1"/>
    </source>
</evidence>
<dbReference type="NCBIfam" id="TIGR03160">
    <property type="entry name" value="cobT_DBIPRT"/>
    <property type="match status" value="1"/>
</dbReference>
<dbReference type="Gene3D" id="1.10.1610.10">
    <property type="match status" value="1"/>
</dbReference>
<comment type="catalytic activity">
    <reaction evidence="8">
        <text>5,6-dimethylbenzimidazole + nicotinate beta-D-ribonucleotide = alpha-ribazole 5'-phosphate + nicotinate + H(+)</text>
        <dbReference type="Rhea" id="RHEA:11196"/>
        <dbReference type="ChEBI" id="CHEBI:15378"/>
        <dbReference type="ChEBI" id="CHEBI:15890"/>
        <dbReference type="ChEBI" id="CHEBI:32544"/>
        <dbReference type="ChEBI" id="CHEBI:57502"/>
        <dbReference type="ChEBI" id="CHEBI:57918"/>
        <dbReference type="EC" id="2.4.2.21"/>
    </reaction>
</comment>
<evidence type="ECO:0000256" key="8">
    <source>
        <dbReference type="ARBA" id="ARBA00047340"/>
    </source>
</evidence>
<sequence length="332" mass="35690">MNSSPFDDFRALLTNLPSSDEFSIILARKRQAQLVKPQGALGKLGDIAVWYAGWRGEEKPIITQPLVAIFSGNHGVLEENVTPFPQSMTQEVVKKITAGGAAINQICMAYNLRLKVFDLALECPTMNITKDAAMGERNTAATMAFGMESIAGGTDLLCIGEMGIGNSTVASALCLALFGGEAEEWAESGRGAVGEFYERKVRAIKTAISLHEGYLNDPFEIMRRLGGREIAAMVGAILAARMEKIPVILDGFVATVAAAVLYKINPRILDHIIIGHISSEPAHRKLLEKIEKEPLLDLKMCFGEGTGAAMAAGVVKAALLTHAQMTACEQED</sequence>
<dbReference type="GO" id="GO:0008939">
    <property type="term" value="F:nicotinate-nucleotide-dimethylbenzimidazole phosphoribosyltransferase activity"/>
    <property type="evidence" value="ECO:0007669"/>
    <property type="project" value="UniProtKB-UniRule"/>
</dbReference>
<keyword evidence="6 10" id="KW-0328">Glycosyltransferase</keyword>
<keyword evidence="7 10" id="KW-0808">Transferase</keyword>
<organism evidence="10">
    <name type="scientific">Bartonella schoenbuchensis</name>
    <dbReference type="NCBI Taxonomy" id="165694"/>
    <lineage>
        <taxon>Bacteria</taxon>
        <taxon>Pseudomonadati</taxon>
        <taxon>Pseudomonadota</taxon>
        <taxon>Alphaproteobacteria</taxon>
        <taxon>Hyphomicrobiales</taxon>
        <taxon>Bartonellaceae</taxon>
        <taxon>Bartonella</taxon>
    </lineage>
</organism>
<evidence type="ECO:0000256" key="1">
    <source>
        <dbReference type="ARBA" id="ARBA00005049"/>
    </source>
</evidence>
<dbReference type="AlphaFoldDB" id="A0A024LSJ4"/>
<dbReference type="NCBIfam" id="NF000996">
    <property type="entry name" value="PRK00105.1"/>
    <property type="match status" value="1"/>
</dbReference>
<evidence type="ECO:0000256" key="5">
    <source>
        <dbReference type="ARBA" id="ARBA00022573"/>
    </source>
</evidence>
<dbReference type="Pfam" id="PF02277">
    <property type="entry name" value="DBI_PRT"/>
    <property type="match status" value="1"/>
</dbReference>
<name>A0A024LSJ4_9HYPH</name>
<evidence type="ECO:0000256" key="9">
    <source>
        <dbReference type="NCBIfam" id="TIGR03160"/>
    </source>
</evidence>
<dbReference type="GO" id="GO:0009236">
    <property type="term" value="P:cobalamin biosynthetic process"/>
    <property type="evidence" value="ECO:0007669"/>
    <property type="project" value="UniProtKB-UniRule"/>
</dbReference>
<reference evidence="10" key="2">
    <citation type="submission" date="2014-05" db="EMBL/GenBank/DDBJ databases">
        <title>Genome sequencing of Bartonella spp. isolated from human blood.</title>
        <authorList>
            <person name="Raoult D."/>
        </authorList>
    </citation>
    <scope>NUCLEOTIDE SEQUENCE</scope>
    <source>
        <strain evidence="10">MVT06</strain>
    </source>
</reference>
<comment type="similarity">
    <text evidence="2">Belongs to the CobT family.</text>
</comment>
<dbReference type="InterPro" id="IPR036087">
    <property type="entry name" value="Nict_dMeBzImd_PRibTrfase_sf"/>
</dbReference>
<evidence type="ECO:0000256" key="2">
    <source>
        <dbReference type="ARBA" id="ARBA00007110"/>
    </source>
</evidence>
<evidence type="ECO:0000256" key="6">
    <source>
        <dbReference type="ARBA" id="ARBA00022676"/>
    </source>
</evidence>
<evidence type="ECO:0000256" key="3">
    <source>
        <dbReference type="ARBA" id="ARBA00011991"/>
    </source>
</evidence>
<evidence type="ECO:0000256" key="4">
    <source>
        <dbReference type="ARBA" id="ARBA00015486"/>
    </source>
</evidence>
<dbReference type="EMBL" id="HG977196">
    <property type="protein sequence ID" value="CDP80069.1"/>
    <property type="molecule type" value="Genomic_DNA"/>
</dbReference>
<dbReference type="UniPathway" id="UPA00061">
    <property type="reaction ID" value="UER00516"/>
</dbReference>
<dbReference type="SUPFAM" id="SSF52733">
    <property type="entry name" value="Nicotinate mononucleotide:5,6-dimethylbenzimidazole phosphoribosyltransferase (CobT)"/>
    <property type="match status" value="1"/>
</dbReference>
<gene>
    <name evidence="10" type="primary">cobT</name>
    <name evidence="10" type="ORF">BN1046_00982</name>
</gene>
<dbReference type="PANTHER" id="PTHR43463:SF1">
    <property type="entry name" value="NICOTINATE-NUCLEOTIDE--DIMETHYLBENZIMIDAZOLE PHOSPHORIBOSYLTRANSFERASE"/>
    <property type="match status" value="1"/>
</dbReference>
<dbReference type="InterPro" id="IPR003200">
    <property type="entry name" value="Nict_dMeBzImd_PRibTrfase"/>
</dbReference>
<dbReference type="PANTHER" id="PTHR43463">
    <property type="entry name" value="NICOTINATE-NUCLEOTIDE--DIMETHYLBENZIMIDAZOLE PHOSPHORIBOSYLTRANSFERASE"/>
    <property type="match status" value="1"/>
</dbReference>
<dbReference type="InterPro" id="IPR017846">
    <property type="entry name" value="Nict_dMeBzImd_PRibTrfase_bact"/>
</dbReference>
<proteinExistence type="inferred from homology"/>
<dbReference type="CDD" id="cd02439">
    <property type="entry name" value="DMB-PRT_CobT"/>
    <property type="match status" value="1"/>
</dbReference>
<comment type="pathway">
    <text evidence="1">Nucleoside biosynthesis; alpha-ribazole biosynthesis; alpha-ribazole from 5,6-dimethylbenzimidazole: step 1/2.</text>
</comment>
<protein>
    <recommendedName>
        <fullName evidence="4 9">Nicotinate-nucleotide--dimethylbenzimidazole phosphoribosyltransferase</fullName>
        <ecNumber evidence="3 9">2.4.2.21</ecNumber>
    </recommendedName>
</protein>
<accession>A0A024LSJ4</accession>